<dbReference type="InterPro" id="IPR036928">
    <property type="entry name" value="AS_sf"/>
</dbReference>
<dbReference type="InterPro" id="IPR023631">
    <property type="entry name" value="Amidase_dom"/>
</dbReference>
<dbReference type="SUPFAM" id="SSF75304">
    <property type="entry name" value="Amidase signature (AS) enzymes"/>
    <property type="match status" value="1"/>
</dbReference>
<keyword evidence="3" id="KW-1185">Reference proteome</keyword>
<evidence type="ECO:0000313" key="2">
    <source>
        <dbReference type="EMBL" id="MBP0445918.1"/>
    </source>
</evidence>
<dbReference type="Gene3D" id="3.90.1300.10">
    <property type="entry name" value="Amidase signature (AS) domain"/>
    <property type="match status" value="1"/>
</dbReference>
<evidence type="ECO:0000259" key="1">
    <source>
        <dbReference type="Pfam" id="PF01425"/>
    </source>
</evidence>
<comment type="caution">
    <text evidence="2">The sequence shown here is derived from an EMBL/GenBank/DDBJ whole genome shotgun (WGS) entry which is preliminary data.</text>
</comment>
<dbReference type="EMBL" id="JAGIZB010000012">
    <property type="protein sequence ID" value="MBP0445918.1"/>
    <property type="molecule type" value="Genomic_DNA"/>
</dbReference>
<dbReference type="RefSeq" id="WP_209380176.1">
    <property type="nucleotide sequence ID" value="NZ_JAGIZB010000012.1"/>
</dbReference>
<feature type="domain" description="Amidase" evidence="1">
    <location>
        <begin position="26"/>
        <end position="449"/>
    </location>
</feature>
<organism evidence="2 3">
    <name type="scientific">Pararoseomonas baculiformis</name>
    <dbReference type="NCBI Taxonomy" id="2820812"/>
    <lineage>
        <taxon>Bacteria</taxon>
        <taxon>Pseudomonadati</taxon>
        <taxon>Pseudomonadota</taxon>
        <taxon>Alphaproteobacteria</taxon>
        <taxon>Acetobacterales</taxon>
        <taxon>Acetobacteraceae</taxon>
        <taxon>Pararoseomonas</taxon>
    </lineage>
</organism>
<reference evidence="2 3" key="1">
    <citation type="submission" date="2021-03" db="EMBL/GenBank/DDBJ databases">
        <authorList>
            <person name="So Y."/>
        </authorList>
    </citation>
    <scope>NUCLEOTIDE SEQUENCE [LARGE SCALE GENOMIC DNA]</scope>
    <source>
        <strain evidence="2 3">SSH11</strain>
    </source>
</reference>
<protein>
    <submittedName>
        <fullName evidence="2">Amidase</fullName>
    </submittedName>
</protein>
<dbReference type="Proteomes" id="UP000681594">
    <property type="component" value="Unassembled WGS sequence"/>
</dbReference>
<dbReference type="PANTHER" id="PTHR11895">
    <property type="entry name" value="TRANSAMIDASE"/>
    <property type="match status" value="1"/>
</dbReference>
<dbReference type="InterPro" id="IPR000120">
    <property type="entry name" value="Amidase"/>
</dbReference>
<dbReference type="PANTHER" id="PTHR11895:SF176">
    <property type="entry name" value="AMIDASE AMID-RELATED"/>
    <property type="match status" value="1"/>
</dbReference>
<dbReference type="Pfam" id="PF01425">
    <property type="entry name" value="Amidase"/>
    <property type="match status" value="1"/>
</dbReference>
<evidence type="ECO:0000313" key="3">
    <source>
        <dbReference type="Proteomes" id="UP000681594"/>
    </source>
</evidence>
<gene>
    <name evidence="2" type="ORF">J8J14_14165</name>
</gene>
<accession>A0ABS4AFW3</accession>
<proteinExistence type="predicted"/>
<sequence length="473" mass="49953">MSAPLHELSLAELSRQIAARALSPVELLESCLGRIREHDGGLNSVLLLMEEGAMAEARQAEAEIAAGRHRGPLHGIPIGLKDIYETAGIPTTAHSAVLRDHVPAQDATSVRLLRQAGAVIPAKLATWEFAIGGTSFDLPWPPARNPWDRMRDPTGSSSGSAVAVAAGLLPGAMGSDTGGSIRNPAAWCGIAGHKPTYGLVSRRGVLPLAWSLDHAGPMAWTAEDCALMMSVLAAHDPEDPASADGPAPDFAGAIAAGRKHGLAGLRIGVVRHFFERDVPCTPPVLAAMEDSIRALRELGAEVAEVVLPAFAEYAAPGNIIARAESWTIHEAWLREDPMRYGAYGRQRLASGALVSASDYLHAQRRRAMLIARTFGAMEGLDAVVFPTARGTAEPIGVDTLSPRSPPAFFARVFNLVGGPALSVCNGFSDEGLPVGLQIAGRPFDDHVVLRIGDAVERALGTRSRRPVLEMAEA</sequence>
<name>A0ABS4AFW3_9PROT</name>